<organism evidence="2 3">
    <name type="scientific">Otus sunia</name>
    <name type="common">Oriental scops-owl</name>
    <dbReference type="NCBI Taxonomy" id="257818"/>
    <lineage>
        <taxon>Eukaryota</taxon>
        <taxon>Metazoa</taxon>
        <taxon>Chordata</taxon>
        <taxon>Craniata</taxon>
        <taxon>Vertebrata</taxon>
        <taxon>Euteleostomi</taxon>
        <taxon>Archelosauria</taxon>
        <taxon>Archosauria</taxon>
        <taxon>Dinosauria</taxon>
        <taxon>Saurischia</taxon>
        <taxon>Theropoda</taxon>
        <taxon>Coelurosauria</taxon>
        <taxon>Aves</taxon>
        <taxon>Neognathae</taxon>
        <taxon>Neoaves</taxon>
        <taxon>Telluraves</taxon>
        <taxon>Strigiformes</taxon>
        <taxon>Strigidae</taxon>
        <taxon>Otus</taxon>
    </lineage>
</organism>
<evidence type="ECO:0000256" key="1">
    <source>
        <dbReference type="SAM" id="MobiDB-lite"/>
    </source>
</evidence>
<feature type="region of interest" description="Disordered" evidence="1">
    <location>
        <begin position="1"/>
        <end position="115"/>
    </location>
</feature>
<sequence length="115" mass="12774">RSRPKRPRFHPKNLPTAPQIPLVPKSSHFTPKYSLGTLKPPDPGPQKPQISPQKSHPKFPDLTPKICPQHPQVPLVPKSPSFTPKYSLNAPKDPDFTPKSSSTQKPQISPQKSAH</sequence>
<feature type="compositionally biased region" description="Polar residues" evidence="1">
    <location>
        <begin position="98"/>
        <end position="115"/>
    </location>
</feature>
<dbReference type="Proteomes" id="UP000694552">
    <property type="component" value="Unplaced"/>
</dbReference>
<reference evidence="2" key="1">
    <citation type="submission" date="2025-08" db="UniProtKB">
        <authorList>
            <consortium name="Ensembl"/>
        </authorList>
    </citation>
    <scope>IDENTIFICATION</scope>
</reference>
<reference evidence="2" key="2">
    <citation type="submission" date="2025-09" db="UniProtKB">
        <authorList>
            <consortium name="Ensembl"/>
        </authorList>
    </citation>
    <scope>IDENTIFICATION</scope>
</reference>
<evidence type="ECO:0000313" key="2">
    <source>
        <dbReference type="Ensembl" id="ENSOSUP00000008602.1"/>
    </source>
</evidence>
<keyword evidence="3" id="KW-1185">Reference proteome</keyword>
<name>A0A8C8E8W3_9STRI</name>
<accession>A0A8C8E8W3</accession>
<proteinExistence type="predicted"/>
<dbReference type="AlphaFoldDB" id="A0A8C8E8W3"/>
<dbReference type="Ensembl" id="ENSOSUT00000008913.1">
    <property type="protein sequence ID" value="ENSOSUP00000008602.1"/>
    <property type="gene ID" value="ENSOSUG00000006342.1"/>
</dbReference>
<protein>
    <submittedName>
        <fullName evidence="2">Uncharacterized protein</fullName>
    </submittedName>
</protein>
<feature type="compositionally biased region" description="Basic residues" evidence="1">
    <location>
        <begin position="1"/>
        <end position="11"/>
    </location>
</feature>
<evidence type="ECO:0000313" key="3">
    <source>
        <dbReference type="Proteomes" id="UP000694552"/>
    </source>
</evidence>